<name>A0AAF0Y1B3_9TREE</name>
<evidence type="ECO:0000313" key="2">
    <source>
        <dbReference type="Proteomes" id="UP000827549"/>
    </source>
</evidence>
<dbReference type="AlphaFoldDB" id="A0AAF0Y1B3"/>
<proteinExistence type="predicted"/>
<reference evidence="1" key="1">
    <citation type="submission" date="2023-10" db="EMBL/GenBank/DDBJ databases">
        <authorList>
            <person name="Noh H."/>
        </authorList>
    </citation>
    <scope>NUCLEOTIDE SEQUENCE</scope>
    <source>
        <strain evidence="1">DUCC4014</strain>
    </source>
</reference>
<keyword evidence="2" id="KW-1185">Reference proteome</keyword>
<dbReference type="GeneID" id="87805118"/>
<accession>A0AAF0Y1B3</accession>
<gene>
    <name evidence="1" type="ORF">LOC62_02G001865</name>
</gene>
<organism evidence="1 2">
    <name type="scientific">Vanrija pseudolonga</name>
    <dbReference type="NCBI Taxonomy" id="143232"/>
    <lineage>
        <taxon>Eukaryota</taxon>
        <taxon>Fungi</taxon>
        <taxon>Dikarya</taxon>
        <taxon>Basidiomycota</taxon>
        <taxon>Agaricomycotina</taxon>
        <taxon>Tremellomycetes</taxon>
        <taxon>Trichosporonales</taxon>
        <taxon>Trichosporonaceae</taxon>
        <taxon>Vanrija</taxon>
    </lineage>
</organism>
<dbReference type="Proteomes" id="UP000827549">
    <property type="component" value="Chromosome 2"/>
</dbReference>
<dbReference type="EMBL" id="CP086715">
    <property type="protein sequence ID" value="WOO78318.1"/>
    <property type="molecule type" value="Genomic_DNA"/>
</dbReference>
<dbReference type="RefSeq" id="XP_062624350.1">
    <property type="nucleotide sequence ID" value="XM_062768366.1"/>
</dbReference>
<protein>
    <submittedName>
        <fullName evidence="1">Uncharacterized protein</fullName>
    </submittedName>
</protein>
<sequence length="166" mass="16591">MATPAPTTTAPVPASTPADMQPASADFWAGVNLHTIAPCCAKGNGTANNMTLAEWNATAPSGTYLPPDVQGGSPTIGHCHVGGGEVIDIVLMCLLDATTDPHLLVTYIFPNGTVFGFPKEPSAATATSMSTTAAATSASKSSGTSAYGRLGLISLLAMAAAAIVTL</sequence>
<evidence type="ECO:0000313" key="1">
    <source>
        <dbReference type="EMBL" id="WOO78318.1"/>
    </source>
</evidence>